<evidence type="ECO:0000313" key="3">
    <source>
        <dbReference type="EMBL" id="SHL40657.1"/>
    </source>
</evidence>
<dbReference type="PROSITE" id="PS50110">
    <property type="entry name" value="RESPONSE_REGULATORY"/>
    <property type="match status" value="1"/>
</dbReference>
<protein>
    <submittedName>
        <fullName evidence="3">Response regulator c-di-GMP phosphodiesterase, RpfG family, contains REC and HD-GYP domains</fullName>
    </submittedName>
</protein>
<dbReference type="Pfam" id="PF00072">
    <property type="entry name" value="Response_reg"/>
    <property type="match status" value="1"/>
</dbReference>
<evidence type="ECO:0000256" key="1">
    <source>
        <dbReference type="PROSITE-ProRule" id="PRU00169"/>
    </source>
</evidence>
<feature type="domain" description="Response regulatory" evidence="2">
    <location>
        <begin position="7"/>
        <end position="122"/>
    </location>
</feature>
<dbReference type="AlphaFoldDB" id="A0A1M7AD78"/>
<dbReference type="OrthoDB" id="9802066at2"/>
<reference evidence="3 4" key="1">
    <citation type="submission" date="2016-11" db="EMBL/GenBank/DDBJ databases">
        <authorList>
            <person name="Jaros S."/>
            <person name="Januszkiewicz K."/>
            <person name="Wedrychowicz H."/>
        </authorList>
    </citation>
    <scope>NUCLEOTIDE SEQUENCE [LARGE SCALE GENOMIC DNA]</scope>
    <source>
        <strain evidence="3 4">DSM 22153</strain>
    </source>
</reference>
<dbReference type="GO" id="GO:0000160">
    <property type="term" value="P:phosphorelay signal transduction system"/>
    <property type="evidence" value="ECO:0007669"/>
    <property type="project" value="InterPro"/>
</dbReference>
<evidence type="ECO:0000313" key="4">
    <source>
        <dbReference type="Proteomes" id="UP000186002"/>
    </source>
</evidence>
<dbReference type="Proteomes" id="UP000186002">
    <property type="component" value="Unassembled WGS sequence"/>
</dbReference>
<dbReference type="InterPro" id="IPR011006">
    <property type="entry name" value="CheY-like_superfamily"/>
</dbReference>
<dbReference type="PANTHER" id="PTHR45228">
    <property type="entry name" value="CYCLIC DI-GMP PHOSPHODIESTERASE TM_0186-RELATED"/>
    <property type="match status" value="1"/>
</dbReference>
<accession>A0A1M7AD78</accession>
<dbReference type="RefSeq" id="WP_073010737.1">
    <property type="nucleotide sequence ID" value="NZ_FRBW01000001.1"/>
</dbReference>
<dbReference type="Gene3D" id="1.10.3210.10">
    <property type="entry name" value="Hypothetical protein af1432"/>
    <property type="match status" value="1"/>
</dbReference>
<dbReference type="Pfam" id="PF13487">
    <property type="entry name" value="HD_5"/>
    <property type="match status" value="1"/>
</dbReference>
<sequence>MVKSLSQILVVDADPKVLSAFERIFSDQYRVATFDEPNKALPWIKENPGVAVIVSAINLSGMGGVSFLSACEAAAPYAARILLTAEKSVDLVKQAVNNGHIFMLLTKPCSQAELTAAVHAGMTQHNRLLQERTVLERTLSGSVKLLIEMLSLFHSEAFRRTSVMRPQAMRIAQRMGVKKTWELDMAVMFSPLGEALLPKEILARYRTAKPLTDQQREILARAPAQTRDLLKNIPQLDRVAECLYLSSRGFDGSGFPVDGPVGVDIPVTSRILKVLTDLWFASPETGVDAAAFEALAINRRQYDPEILQVAREELLDMVSDQQNRAITLCYIRALRPGDVLVDDVLSEGSHELVLSRGHQLTGTTIRRLDQYNHVSGIRQPIRVHREEQPPTASNGELEMIGA</sequence>
<dbReference type="SUPFAM" id="SSF52172">
    <property type="entry name" value="CheY-like"/>
    <property type="match status" value="1"/>
</dbReference>
<comment type="caution">
    <text evidence="1">Lacks conserved residue(s) required for the propagation of feature annotation.</text>
</comment>
<organism evidence="3 4">
    <name type="scientific">Roseibium suaedae</name>
    <dbReference type="NCBI Taxonomy" id="735517"/>
    <lineage>
        <taxon>Bacteria</taxon>
        <taxon>Pseudomonadati</taxon>
        <taxon>Pseudomonadota</taxon>
        <taxon>Alphaproteobacteria</taxon>
        <taxon>Hyphomicrobiales</taxon>
        <taxon>Stappiaceae</taxon>
        <taxon>Roseibium</taxon>
    </lineage>
</organism>
<dbReference type="InterPro" id="IPR001789">
    <property type="entry name" value="Sig_transdc_resp-reg_receiver"/>
</dbReference>
<gene>
    <name evidence="3" type="ORF">SAMN05444272_0508</name>
</gene>
<dbReference type="STRING" id="735517.SAMN05444272_0508"/>
<name>A0A1M7AD78_9HYPH</name>
<proteinExistence type="predicted"/>
<dbReference type="InterPro" id="IPR052020">
    <property type="entry name" value="Cyclic_di-GMP/3'3'-cGAMP_PDE"/>
</dbReference>
<dbReference type="SMART" id="SM00448">
    <property type="entry name" value="REC"/>
    <property type="match status" value="1"/>
</dbReference>
<dbReference type="Gene3D" id="3.40.50.2300">
    <property type="match status" value="1"/>
</dbReference>
<evidence type="ECO:0000259" key="2">
    <source>
        <dbReference type="PROSITE" id="PS50110"/>
    </source>
</evidence>
<dbReference type="EMBL" id="FRBW01000001">
    <property type="protein sequence ID" value="SHL40657.1"/>
    <property type="molecule type" value="Genomic_DNA"/>
</dbReference>
<keyword evidence="4" id="KW-1185">Reference proteome</keyword>